<dbReference type="GO" id="GO:0005524">
    <property type="term" value="F:ATP binding"/>
    <property type="evidence" value="ECO:0007669"/>
    <property type="project" value="UniProtKB-UniRule"/>
</dbReference>
<dbReference type="PIRSF" id="PIRSF029120">
    <property type="entry name" value="UCP029120"/>
    <property type="match status" value="1"/>
</dbReference>
<dbReference type="Gene3D" id="3.30.470.20">
    <property type="entry name" value="ATP-grasp fold, B domain"/>
    <property type="match status" value="1"/>
</dbReference>
<dbReference type="PANTHER" id="PTHR43585:SF2">
    <property type="entry name" value="ATP-GRASP ENZYME FSQD"/>
    <property type="match status" value="1"/>
</dbReference>
<evidence type="ECO:0000313" key="6">
    <source>
        <dbReference type="EMBL" id="TFE85520.1"/>
    </source>
</evidence>
<dbReference type="PROSITE" id="PS00867">
    <property type="entry name" value="CPSASE_2"/>
    <property type="match status" value="1"/>
</dbReference>
<dbReference type="PANTHER" id="PTHR43585">
    <property type="entry name" value="FUMIPYRROLE BIOSYNTHESIS PROTEIN C"/>
    <property type="match status" value="1"/>
</dbReference>
<keyword evidence="3 4" id="KW-0067">ATP-binding</keyword>
<protein>
    <submittedName>
        <fullName evidence="6">Carbamoyl-phosphate synthase large subunit</fullName>
    </submittedName>
</protein>
<dbReference type="GO" id="GO:0016874">
    <property type="term" value="F:ligase activity"/>
    <property type="evidence" value="ECO:0007669"/>
    <property type="project" value="UniProtKB-KW"/>
</dbReference>
<dbReference type="GO" id="GO:0046872">
    <property type="term" value="F:metal ion binding"/>
    <property type="evidence" value="ECO:0007669"/>
    <property type="project" value="InterPro"/>
</dbReference>
<keyword evidence="7" id="KW-1185">Reference proteome</keyword>
<reference evidence="6 7" key="1">
    <citation type="submission" date="2017-03" db="EMBL/GenBank/DDBJ databases">
        <title>Isolation of Levoglucosan Utilizing Bacteria.</title>
        <authorList>
            <person name="Arya A.S."/>
        </authorList>
    </citation>
    <scope>NUCLEOTIDE SEQUENCE [LARGE SCALE GENOMIC DNA]</scope>
    <source>
        <strain evidence="6 7">MEC069</strain>
    </source>
</reference>
<evidence type="ECO:0000256" key="1">
    <source>
        <dbReference type="ARBA" id="ARBA00022598"/>
    </source>
</evidence>
<dbReference type="InterPro" id="IPR052032">
    <property type="entry name" value="ATP-dep_AA_Ligase"/>
</dbReference>
<dbReference type="OrthoDB" id="9803907at2"/>
<dbReference type="InterPro" id="IPR011761">
    <property type="entry name" value="ATP-grasp"/>
</dbReference>
<organism evidence="6 7">
    <name type="scientific">Paenibacillus athensensis</name>
    <dbReference type="NCBI Taxonomy" id="1967502"/>
    <lineage>
        <taxon>Bacteria</taxon>
        <taxon>Bacillati</taxon>
        <taxon>Bacillota</taxon>
        <taxon>Bacilli</taxon>
        <taxon>Bacillales</taxon>
        <taxon>Paenibacillaceae</taxon>
        <taxon>Paenibacillus</taxon>
    </lineage>
</organism>
<comment type="caution">
    <text evidence="6">The sequence shown here is derived from an EMBL/GenBank/DDBJ whole genome shotgun (WGS) entry which is preliminary data.</text>
</comment>
<feature type="domain" description="ATP-grasp" evidence="5">
    <location>
        <begin position="120"/>
        <end position="314"/>
    </location>
</feature>
<evidence type="ECO:0000313" key="7">
    <source>
        <dbReference type="Proteomes" id="UP000298246"/>
    </source>
</evidence>
<dbReference type="InterPro" id="IPR005479">
    <property type="entry name" value="CPAse_ATP-bd"/>
</dbReference>
<dbReference type="RefSeq" id="WP_134755069.1">
    <property type="nucleotide sequence ID" value="NZ_MYFO02000015.1"/>
</dbReference>
<name>A0A4Y8PXE0_9BACL</name>
<keyword evidence="2 4" id="KW-0547">Nucleotide-binding</keyword>
<sequence>MKKVRVWFNRWFSVAYHYMNLIRHNPDGLEFEMYGTHPDIRHMSLQACDHAETEPELKGDAYVEFALQFCRQHGIDVFIPRLHMLDIAKHVDAFAELGTKVIVCSDVELLNALMHKDRFYEMVRPAGILAVPDYYVAQDADAFRTAYEELSGRGHRVCFKPTSAEGGVGFRVIDNARDPLDDLLGPLSRSVTFDEAYRALSAAGSFAPLMVMEHLDGYEYSIDCLASPEGHLIAAVPRRKAGGRLRLLENVPELLDIAAKVAAAYRIPYNYNIQMKYANGVPKLLEINPRMSGGLHVSCLSGVNFPYLAVRMALGLEVPAVRPKFGILASHIEHPMMMCSF</sequence>
<evidence type="ECO:0000256" key="2">
    <source>
        <dbReference type="ARBA" id="ARBA00022741"/>
    </source>
</evidence>
<gene>
    <name evidence="6" type="ORF">B5M42_17370</name>
</gene>
<accession>A0A4Y8PXE0</accession>
<dbReference type="InterPro" id="IPR011226">
    <property type="entry name" value="ATP-grasp_fam"/>
</dbReference>
<dbReference type="Gene3D" id="3.40.50.20">
    <property type="match status" value="1"/>
</dbReference>
<dbReference type="Pfam" id="PF15632">
    <property type="entry name" value="ATPgrasp_Ter"/>
    <property type="match status" value="1"/>
</dbReference>
<dbReference type="SUPFAM" id="SSF56059">
    <property type="entry name" value="Glutathione synthetase ATP-binding domain-like"/>
    <property type="match status" value="1"/>
</dbReference>
<keyword evidence="1" id="KW-0436">Ligase</keyword>
<evidence type="ECO:0000256" key="3">
    <source>
        <dbReference type="ARBA" id="ARBA00022840"/>
    </source>
</evidence>
<dbReference type="EMBL" id="MYFO01000025">
    <property type="protein sequence ID" value="TFE85520.1"/>
    <property type="molecule type" value="Genomic_DNA"/>
</dbReference>
<evidence type="ECO:0000256" key="4">
    <source>
        <dbReference type="PROSITE-ProRule" id="PRU00409"/>
    </source>
</evidence>
<dbReference type="AlphaFoldDB" id="A0A4Y8PXE0"/>
<evidence type="ECO:0000259" key="5">
    <source>
        <dbReference type="PROSITE" id="PS50975"/>
    </source>
</evidence>
<dbReference type="Proteomes" id="UP000298246">
    <property type="component" value="Unassembled WGS sequence"/>
</dbReference>
<dbReference type="PROSITE" id="PS50975">
    <property type="entry name" value="ATP_GRASP"/>
    <property type="match status" value="1"/>
</dbReference>
<proteinExistence type="predicted"/>